<evidence type="ECO:0000313" key="6">
    <source>
        <dbReference type="Proteomes" id="UP000192796"/>
    </source>
</evidence>
<evidence type="ECO:0000313" key="5">
    <source>
        <dbReference type="EMBL" id="OQP61085.1"/>
    </source>
</evidence>
<dbReference type="NCBIfam" id="NF033644">
    <property type="entry name" value="antiterm_UpxY"/>
    <property type="match status" value="1"/>
</dbReference>
<evidence type="ECO:0000259" key="4">
    <source>
        <dbReference type="Pfam" id="PF02357"/>
    </source>
</evidence>
<proteinExistence type="predicted"/>
<dbReference type="InterPro" id="IPR006645">
    <property type="entry name" value="NGN-like_dom"/>
</dbReference>
<reference evidence="5 6" key="1">
    <citation type="submission" date="2016-03" db="EMBL/GenBank/DDBJ databases">
        <title>Niastella vici sp. nov., isolated from farmland soil.</title>
        <authorList>
            <person name="Chen L."/>
            <person name="Wang D."/>
            <person name="Yang S."/>
            <person name="Wang G."/>
        </authorList>
    </citation>
    <scope>NUCLEOTIDE SEQUENCE [LARGE SCALE GENOMIC DNA]</scope>
    <source>
        <strain evidence="5 6">DJ57</strain>
    </source>
</reference>
<dbReference type="OrthoDB" id="9796143at2"/>
<evidence type="ECO:0000256" key="2">
    <source>
        <dbReference type="ARBA" id="ARBA00023015"/>
    </source>
</evidence>
<keyword evidence="6" id="KW-1185">Reference proteome</keyword>
<protein>
    <submittedName>
        <fullName evidence="5">Antitermination protein NusG</fullName>
    </submittedName>
</protein>
<dbReference type="STRING" id="1703345.A3860_05035"/>
<dbReference type="GO" id="GO:0031564">
    <property type="term" value="P:transcription antitermination"/>
    <property type="evidence" value="ECO:0007669"/>
    <property type="project" value="UniProtKB-KW"/>
</dbReference>
<dbReference type="InterPro" id="IPR036735">
    <property type="entry name" value="NGN_dom_sf"/>
</dbReference>
<dbReference type="Pfam" id="PF02357">
    <property type="entry name" value="NusG"/>
    <property type="match status" value="1"/>
</dbReference>
<dbReference type="AlphaFoldDB" id="A0A1V9FRU9"/>
<organism evidence="5 6">
    <name type="scientific">Niastella vici</name>
    <dbReference type="NCBI Taxonomy" id="1703345"/>
    <lineage>
        <taxon>Bacteria</taxon>
        <taxon>Pseudomonadati</taxon>
        <taxon>Bacteroidota</taxon>
        <taxon>Chitinophagia</taxon>
        <taxon>Chitinophagales</taxon>
        <taxon>Chitinophagaceae</taxon>
        <taxon>Niastella</taxon>
    </lineage>
</organism>
<evidence type="ECO:0000256" key="3">
    <source>
        <dbReference type="ARBA" id="ARBA00023163"/>
    </source>
</evidence>
<evidence type="ECO:0000256" key="1">
    <source>
        <dbReference type="ARBA" id="ARBA00022814"/>
    </source>
</evidence>
<dbReference type="EMBL" id="LVYD01000058">
    <property type="protein sequence ID" value="OQP61085.1"/>
    <property type="molecule type" value="Genomic_DNA"/>
</dbReference>
<dbReference type="SUPFAM" id="SSF82679">
    <property type="entry name" value="N-utilization substance G protein NusG, N-terminal domain"/>
    <property type="match status" value="1"/>
</dbReference>
<accession>A0A1V9FRU9</accession>
<dbReference type="GO" id="GO:0006354">
    <property type="term" value="P:DNA-templated transcription elongation"/>
    <property type="evidence" value="ECO:0007669"/>
    <property type="project" value="InterPro"/>
</dbReference>
<dbReference type="PANTHER" id="PTHR30265">
    <property type="entry name" value="RHO-INTERACTING TRANSCRIPTION TERMINATION FACTOR NUSG"/>
    <property type="match status" value="1"/>
</dbReference>
<dbReference type="RefSeq" id="WP_081151331.1">
    <property type="nucleotide sequence ID" value="NZ_LVYD01000058.1"/>
</dbReference>
<dbReference type="PANTHER" id="PTHR30265:SF4">
    <property type="entry name" value="KOW MOTIF FAMILY PROTEIN, EXPRESSED"/>
    <property type="match status" value="1"/>
</dbReference>
<dbReference type="Proteomes" id="UP000192796">
    <property type="component" value="Unassembled WGS sequence"/>
</dbReference>
<sequence>MNGFNTGWYLIYTRPRHEKKVYGQLIERSINSYLPLKKTLKTWHDRKKYVDEPLFPSYVFVQLENGEDYYRCMQTDGYLYYVRSGKSVARINDALINNLKLTVNDENEIQVSERYFEPGKQLTITRGVLAGLSCEVVRHDGKEKLLVRVELLNRSVLMTLPEKNLIAI</sequence>
<comment type="caution">
    <text evidence="5">The sequence shown here is derived from an EMBL/GenBank/DDBJ whole genome shotgun (WGS) entry which is preliminary data.</text>
</comment>
<keyword evidence="2" id="KW-0805">Transcription regulation</keyword>
<gene>
    <name evidence="5" type="ORF">A3860_05035</name>
</gene>
<keyword evidence="3" id="KW-0804">Transcription</keyword>
<dbReference type="InterPro" id="IPR043425">
    <property type="entry name" value="NusG-like"/>
</dbReference>
<name>A0A1V9FRU9_9BACT</name>
<feature type="domain" description="NusG-like N-terminal" evidence="4">
    <location>
        <begin position="8"/>
        <end position="99"/>
    </location>
</feature>
<dbReference type="Gene3D" id="3.30.70.940">
    <property type="entry name" value="NusG, N-terminal domain"/>
    <property type="match status" value="1"/>
</dbReference>
<keyword evidence="1" id="KW-0889">Transcription antitermination</keyword>